<evidence type="ECO:0000256" key="3">
    <source>
        <dbReference type="ARBA" id="ARBA00015303"/>
    </source>
</evidence>
<dbReference type="SUPFAM" id="SSF53187">
    <property type="entry name" value="Zn-dependent exopeptidases"/>
    <property type="match status" value="1"/>
</dbReference>
<sequence>MLIAHARQPAQGLLRLSALLLLLVLLAPLQQGQAQLAAIYNATYSTLESAPCARLLNAHGHIGCSSKSDSGARGVLYGIETQEALSQFEAKAPSDDENMRLLRDSSKVAAIIILITDQRPPAMSMDDPCPNCEFSHLRDVPNKPNWNPAGTSLYREPFSIPIFAIPPDKTDTITRIRAAIAKNVDNGYTSYPLISAELSAFMWAAVDAETCLRRRWCLPVGGYSVYSSTTPKSDFAKKDTVVLAAATSGRAFFHDLGAQVENNLSGMVGLLAVADALSRLPTSTFSRNILYTFFNGEAWGFAGSQRFVRDISQKFVCNVKFEKSTVGCPYTEAACAKPCRTDNDLDEISLDKVAAVVELNQIGHSNTEDRTTFFVHTDDNSAANAELARVFFSPASPRIVAASETTQQRLPPTSASSFIQARKLPAVVVSDYQSRFSK</sequence>
<feature type="chain" id="PRO_5020714960" description="Nicastrin" evidence="10">
    <location>
        <begin position="35"/>
        <end position="438"/>
    </location>
</feature>
<dbReference type="STRING" id="78915.A0A4P9XIX0"/>
<name>A0A4P9XIX0_9FUNG</name>
<dbReference type="Gene3D" id="3.40.630.10">
    <property type="entry name" value="Zn peptidases"/>
    <property type="match status" value="1"/>
</dbReference>
<comment type="subcellular location">
    <subcellularLocation>
        <location evidence="1">Membrane</location>
        <topology evidence="1">Single-pass type I membrane protein</topology>
    </subcellularLocation>
</comment>
<protein>
    <recommendedName>
        <fullName evidence="3">Nicastrin</fullName>
    </recommendedName>
</protein>
<dbReference type="PANTHER" id="PTHR21092">
    <property type="entry name" value="NICASTRIN"/>
    <property type="match status" value="1"/>
</dbReference>
<accession>A0A4P9XIX0</accession>
<dbReference type="InterPro" id="IPR041084">
    <property type="entry name" value="Ncstrn_small"/>
</dbReference>
<keyword evidence="13" id="KW-1185">Reference proteome</keyword>
<dbReference type="PANTHER" id="PTHR21092:SF0">
    <property type="entry name" value="NICASTRIN"/>
    <property type="match status" value="1"/>
</dbReference>
<evidence type="ECO:0000256" key="8">
    <source>
        <dbReference type="ARBA" id="ARBA00023136"/>
    </source>
</evidence>
<dbReference type="Pfam" id="PF05450">
    <property type="entry name" value="Nicastrin"/>
    <property type="match status" value="1"/>
</dbReference>
<evidence type="ECO:0000256" key="1">
    <source>
        <dbReference type="ARBA" id="ARBA00004479"/>
    </source>
</evidence>
<dbReference type="GO" id="GO:0005886">
    <property type="term" value="C:plasma membrane"/>
    <property type="evidence" value="ECO:0007669"/>
    <property type="project" value="UniProtKB-ARBA"/>
</dbReference>
<keyword evidence="4" id="KW-0812">Transmembrane</keyword>
<keyword evidence="8" id="KW-0472">Membrane</keyword>
<evidence type="ECO:0000256" key="6">
    <source>
        <dbReference type="ARBA" id="ARBA00022976"/>
    </source>
</evidence>
<dbReference type="InterPro" id="IPR008710">
    <property type="entry name" value="Nicastrin"/>
</dbReference>
<evidence type="ECO:0000256" key="4">
    <source>
        <dbReference type="ARBA" id="ARBA00022692"/>
    </source>
</evidence>
<dbReference type="Proteomes" id="UP000271241">
    <property type="component" value="Unassembled WGS sequence"/>
</dbReference>
<evidence type="ECO:0000256" key="9">
    <source>
        <dbReference type="ARBA" id="ARBA00023180"/>
    </source>
</evidence>
<evidence type="ECO:0000259" key="11">
    <source>
        <dbReference type="Pfam" id="PF18266"/>
    </source>
</evidence>
<evidence type="ECO:0000313" key="12">
    <source>
        <dbReference type="EMBL" id="RKP05674.1"/>
    </source>
</evidence>
<gene>
    <name evidence="12" type="ORF">THASP1DRAFT_32491</name>
</gene>
<dbReference type="GO" id="GO:0016485">
    <property type="term" value="P:protein processing"/>
    <property type="evidence" value="ECO:0007669"/>
    <property type="project" value="InterPro"/>
</dbReference>
<keyword evidence="9" id="KW-0325">Glycoprotein</keyword>
<keyword evidence="5 10" id="KW-0732">Signal</keyword>
<evidence type="ECO:0000256" key="2">
    <source>
        <dbReference type="ARBA" id="ARBA00007717"/>
    </source>
</evidence>
<dbReference type="OrthoDB" id="10265862at2759"/>
<reference evidence="13" key="1">
    <citation type="journal article" date="2018" name="Nat. Microbiol.">
        <title>Leveraging single-cell genomics to expand the fungal tree of life.</title>
        <authorList>
            <person name="Ahrendt S.R."/>
            <person name="Quandt C.A."/>
            <person name="Ciobanu D."/>
            <person name="Clum A."/>
            <person name="Salamov A."/>
            <person name="Andreopoulos B."/>
            <person name="Cheng J.F."/>
            <person name="Woyke T."/>
            <person name="Pelin A."/>
            <person name="Henrissat B."/>
            <person name="Reynolds N.K."/>
            <person name="Benny G.L."/>
            <person name="Smith M.E."/>
            <person name="James T.Y."/>
            <person name="Grigoriev I.V."/>
        </authorList>
    </citation>
    <scope>NUCLEOTIDE SEQUENCE [LARGE SCALE GENOMIC DNA]</scope>
    <source>
        <strain evidence="13">RSA 1356</strain>
    </source>
</reference>
<evidence type="ECO:0000256" key="5">
    <source>
        <dbReference type="ARBA" id="ARBA00022729"/>
    </source>
</evidence>
<dbReference type="Pfam" id="PF18266">
    <property type="entry name" value="Ncstrn_small"/>
    <property type="match status" value="1"/>
</dbReference>
<feature type="signal peptide" evidence="10">
    <location>
        <begin position="1"/>
        <end position="34"/>
    </location>
</feature>
<dbReference type="AlphaFoldDB" id="A0A4P9XIX0"/>
<evidence type="ECO:0000313" key="13">
    <source>
        <dbReference type="Proteomes" id="UP000271241"/>
    </source>
</evidence>
<comment type="similarity">
    <text evidence="2">Belongs to the nicastrin family.</text>
</comment>
<feature type="domain" description="Nicastrin small lobe" evidence="11">
    <location>
        <begin position="51"/>
        <end position="204"/>
    </location>
</feature>
<evidence type="ECO:0000256" key="7">
    <source>
        <dbReference type="ARBA" id="ARBA00022989"/>
    </source>
</evidence>
<evidence type="ECO:0000256" key="10">
    <source>
        <dbReference type="SAM" id="SignalP"/>
    </source>
</evidence>
<proteinExistence type="inferred from homology"/>
<organism evidence="12 13">
    <name type="scientific">Thamnocephalis sphaerospora</name>
    <dbReference type="NCBI Taxonomy" id="78915"/>
    <lineage>
        <taxon>Eukaryota</taxon>
        <taxon>Fungi</taxon>
        <taxon>Fungi incertae sedis</taxon>
        <taxon>Zoopagomycota</taxon>
        <taxon>Zoopagomycotina</taxon>
        <taxon>Zoopagomycetes</taxon>
        <taxon>Zoopagales</taxon>
        <taxon>Sigmoideomycetaceae</taxon>
        <taxon>Thamnocephalis</taxon>
    </lineage>
</organism>
<keyword evidence="6" id="KW-0914">Notch signaling pathway</keyword>
<keyword evidence="7" id="KW-1133">Transmembrane helix</keyword>
<dbReference type="EMBL" id="KZ993062">
    <property type="protein sequence ID" value="RKP05674.1"/>
    <property type="molecule type" value="Genomic_DNA"/>
</dbReference>